<evidence type="ECO:0000256" key="1">
    <source>
        <dbReference type="SAM" id="MobiDB-lite"/>
    </source>
</evidence>
<feature type="compositionally biased region" description="Basic residues" evidence="1">
    <location>
        <begin position="68"/>
        <end position="77"/>
    </location>
</feature>
<evidence type="ECO:0000313" key="4">
    <source>
        <dbReference type="Proteomes" id="UP000269271"/>
    </source>
</evidence>
<evidence type="ECO:0000313" key="3">
    <source>
        <dbReference type="EMBL" id="RQT23813.1"/>
    </source>
</evidence>
<dbReference type="EMBL" id="JAUJQS010000013">
    <property type="protein sequence ID" value="MDN7566740.1"/>
    <property type="molecule type" value="Genomic_DNA"/>
</dbReference>
<reference evidence="3 4" key="1">
    <citation type="submission" date="2018-08" db="EMBL/GenBank/DDBJ databases">
        <title>Comparative analysis of Burkholderia isolates from Puerto Rico.</title>
        <authorList>
            <person name="Hall C."/>
            <person name="Sahl J."/>
            <person name="Wagner D."/>
        </authorList>
    </citation>
    <scope>NUCLEOTIDE SEQUENCE [LARGE SCALE GENOMIC DNA]</scope>
    <source>
        <strain evidence="3 4">Bp9001</strain>
    </source>
</reference>
<dbReference type="EMBL" id="QTQX01000017">
    <property type="protein sequence ID" value="RQT23813.1"/>
    <property type="molecule type" value="Genomic_DNA"/>
</dbReference>
<feature type="region of interest" description="Disordered" evidence="1">
    <location>
        <begin position="34"/>
        <end position="77"/>
    </location>
</feature>
<organism evidence="3 4">
    <name type="scientific">Burkholderia contaminans</name>
    <dbReference type="NCBI Taxonomy" id="488447"/>
    <lineage>
        <taxon>Bacteria</taxon>
        <taxon>Pseudomonadati</taxon>
        <taxon>Pseudomonadota</taxon>
        <taxon>Betaproteobacteria</taxon>
        <taxon>Burkholderiales</taxon>
        <taxon>Burkholderiaceae</taxon>
        <taxon>Burkholderia</taxon>
        <taxon>Burkholderia cepacia complex</taxon>
    </lineage>
</organism>
<comment type="caution">
    <text evidence="3">The sequence shown here is derived from an EMBL/GenBank/DDBJ whole genome shotgun (WGS) entry which is preliminary data.</text>
</comment>
<proteinExistence type="predicted"/>
<dbReference type="Proteomes" id="UP000269271">
    <property type="component" value="Unassembled WGS sequence"/>
</dbReference>
<protein>
    <submittedName>
        <fullName evidence="3">Integrase</fullName>
    </submittedName>
</protein>
<gene>
    <name evidence="3" type="ORF">DF037_24670</name>
    <name evidence="2" type="ORF">QZM56_19745</name>
</gene>
<accession>A0A2S9P160</accession>
<dbReference type="AlphaFoldDB" id="A0A2S9P160"/>
<sequence>MRDQKGYPLWKGKLPSRFDKATFPFRDLRARGVTHKTNHEGLEVGQRLAGHSGPGVTARYVRGTRPVKPFRRRALET</sequence>
<dbReference type="RefSeq" id="WP_082138526.1">
    <property type="nucleotide sequence ID" value="NZ_CADEUY010000013.1"/>
</dbReference>
<reference evidence="2" key="2">
    <citation type="submission" date="2023-07" db="EMBL/GenBank/DDBJ databases">
        <title>A collection of bacterial strains from the Burkholderia cepacia Research Laboratory and Repository.</title>
        <authorList>
            <person name="Lipuma J."/>
            <person name="Spilker T."/>
            <person name="Caverly L."/>
        </authorList>
    </citation>
    <scope>NUCLEOTIDE SEQUENCE</scope>
    <source>
        <strain evidence="2">AU44979</strain>
    </source>
</reference>
<evidence type="ECO:0000313" key="2">
    <source>
        <dbReference type="EMBL" id="MDN7566740.1"/>
    </source>
</evidence>
<dbReference type="Proteomes" id="UP001172109">
    <property type="component" value="Unassembled WGS sequence"/>
</dbReference>
<name>A0A2S9P160_9BURK</name>